<dbReference type="AlphaFoldDB" id="A0A6G3ZS78"/>
<protein>
    <submittedName>
        <fullName evidence="1">Uncharacterized protein</fullName>
    </submittedName>
</protein>
<sequence length="166" mass="19294">MTVGTRLLSERLIKNHFPHLRYVRIHTQGRNEATIYAWNEDLQLPEKEIRDLRQFASDYLQPYICFKVKSYNSVQTDHIPHVHDLPESIIQTAMTRNLDQYGIVAAINRLFSGGHLRFDRYDSIRGTIHFEFQASKHLPSVDKELITTYLSEMIPLGSNCEVAFSS</sequence>
<dbReference type="EMBL" id="JAAIKC010000001">
    <property type="protein sequence ID" value="NEW04910.1"/>
    <property type="molecule type" value="Genomic_DNA"/>
</dbReference>
<accession>A0A6G3ZS78</accession>
<organism evidence="1">
    <name type="scientific">Paenibacillus sp. SYP-B3998</name>
    <dbReference type="NCBI Taxonomy" id="2678564"/>
    <lineage>
        <taxon>Bacteria</taxon>
        <taxon>Bacillati</taxon>
        <taxon>Bacillota</taxon>
        <taxon>Bacilli</taxon>
        <taxon>Bacillales</taxon>
        <taxon>Paenibacillaceae</taxon>
        <taxon>Paenibacillus</taxon>
    </lineage>
</organism>
<reference evidence="1" key="1">
    <citation type="submission" date="2020-02" db="EMBL/GenBank/DDBJ databases">
        <authorList>
            <person name="Shen X.-R."/>
            <person name="Zhang Y.-X."/>
        </authorList>
    </citation>
    <scope>NUCLEOTIDE SEQUENCE</scope>
    <source>
        <strain evidence="1">SYP-B3998</strain>
    </source>
</reference>
<name>A0A6G3ZS78_9BACL</name>
<gene>
    <name evidence="1" type="ORF">GK047_02615</name>
</gene>
<evidence type="ECO:0000313" key="1">
    <source>
        <dbReference type="EMBL" id="NEW04910.1"/>
    </source>
</evidence>
<comment type="caution">
    <text evidence="1">The sequence shown here is derived from an EMBL/GenBank/DDBJ whole genome shotgun (WGS) entry which is preliminary data.</text>
</comment>
<proteinExistence type="predicted"/>